<name>A0A9D4LMD4_DREPO</name>
<comment type="caution">
    <text evidence="2">The sequence shown here is derived from an EMBL/GenBank/DDBJ whole genome shotgun (WGS) entry which is preliminary data.</text>
</comment>
<accession>A0A9D4LMD4</accession>
<keyword evidence="3" id="KW-1185">Reference proteome</keyword>
<keyword evidence="1" id="KW-1133">Transmembrane helix</keyword>
<dbReference type="Proteomes" id="UP000828390">
    <property type="component" value="Unassembled WGS sequence"/>
</dbReference>
<protein>
    <submittedName>
        <fullName evidence="2">Uncharacterized protein</fullName>
    </submittedName>
</protein>
<proteinExistence type="predicted"/>
<keyword evidence="1" id="KW-0812">Transmembrane</keyword>
<evidence type="ECO:0000313" key="2">
    <source>
        <dbReference type="EMBL" id="KAH3860379.1"/>
    </source>
</evidence>
<dbReference type="EMBL" id="JAIWYP010000002">
    <property type="protein sequence ID" value="KAH3860379.1"/>
    <property type="molecule type" value="Genomic_DNA"/>
</dbReference>
<keyword evidence="1" id="KW-0472">Membrane</keyword>
<reference evidence="2" key="2">
    <citation type="submission" date="2020-11" db="EMBL/GenBank/DDBJ databases">
        <authorList>
            <person name="McCartney M.A."/>
            <person name="Auch B."/>
            <person name="Kono T."/>
            <person name="Mallez S."/>
            <person name="Becker A."/>
            <person name="Gohl D.M."/>
            <person name="Silverstein K.A.T."/>
            <person name="Koren S."/>
            <person name="Bechman K.B."/>
            <person name="Herman A."/>
            <person name="Abrahante J.E."/>
            <person name="Garbe J."/>
        </authorList>
    </citation>
    <scope>NUCLEOTIDE SEQUENCE</scope>
    <source>
        <strain evidence="2">Duluth1</strain>
        <tissue evidence="2">Whole animal</tissue>
    </source>
</reference>
<sequence length="357" mass="41250">MKIRRAFLLYVRAFVLGWMLTVIFCVYYVQRAYDDDDRHSVFSKHDHPMNLPLDTVTCATNFSLSGTLKENLEKIANLSFAGAQPYLENLGLISSPKKPSMQFPVIATAASSQFFLLSQGLVKSISDKIVPAFRDVKIIYYDIGLTSEDLLLLRRNCKRCEIRNFPFDRVPAHVSNLHTYAFKVIIINQLYQEFGYVWWVDSSIRFITDEFALPLKYVRENGILFFTYDGNVNVAYHTHLQTFKYFSEDPCVFKNIGEIEAGNLVFRKSNVADIVLRQWASCALVEGCISPANSKRFCERSADEMDDSLIGHCHRFDQSALSILLRRLFHKRNDYPLVEEPFKLVMVQRKHGIPYFV</sequence>
<feature type="transmembrane region" description="Helical" evidence="1">
    <location>
        <begin position="7"/>
        <end position="29"/>
    </location>
</feature>
<dbReference type="AlphaFoldDB" id="A0A9D4LMD4"/>
<evidence type="ECO:0000313" key="3">
    <source>
        <dbReference type="Proteomes" id="UP000828390"/>
    </source>
</evidence>
<dbReference type="Pfam" id="PF07801">
    <property type="entry name" value="DUF1647"/>
    <property type="match status" value="1"/>
</dbReference>
<dbReference type="InterPro" id="IPR012444">
    <property type="entry name" value="DUF1647"/>
</dbReference>
<reference evidence="2" key="1">
    <citation type="journal article" date="2019" name="bioRxiv">
        <title>The Genome of the Zebra Mussel, Dreissena polymorpha: A Resource for Invasive Species Research.</title>
        <authorList>
            <person name="McCartney M.A."/>
            <person name="Auch B."/>
            <person name="Kono T."/>
            <person name="Mallez S."/>
            <person name="Zhang Y."/>
            <person name="Obille A."/>
            <person name="Becker A."/>
            <person name="Abrahante J.E."/>
            <person name="Garbe J."/>
            <person name="Badalamenti J.P."/>
            <person name="Herman A."/>
            <person name="Mangelson H."/>
            <person name="Liachko I."/>
            <person name="Sullivan S."/>
            <person name="Sone E.D."/>
            <person name="Koren S."/>
            <person name="Silverstein K.A.T."/>
            <person name="Beckman K.B."/>
            <person name="Gohl D.M."/>
        </authorList>
    </citation>
    <scope>NUCLEOTIDE SEQUENCE</scope>
    <source>
        <strain evidence="2">Duluth1</strain>
        <tissue evidence="2">Whole animal</tissue>
    </source>
</reference>
<gene>
    <name evidence="2" type="ORF">DPMN_023277</name>
</gene>
<evidence type="ECO:0000256" key="1">
    <source>
        <dbReference type="SAM" id="Phobius"/>
    </source>
</evidence>
<organism evidence="2 3">
    <name type="scientific">Dreissena polymorpha</name>
    <name type="common">Zebra mussel</name>
    <name type="synonym">Mytilus polymorpha</name>
    <dbReference type="NCBI Taxonomy" id="45954"/>
    <lineage>
        <taxon>Eukaryota</taxon>
        <taxon>Metazoa</taxon>
        <taxon>Spiralia</taxon>
        <taxon>Lophotrochozoa</taxon>
        <taxon>Mollusca</taxon>
        <taxon>Bivalvia</taxon>
        <taxon>Autobranchia</taxon>
        <taxon>Heteroconchia</taxon>
        <taxon>Euheterodonta</taxon>
        <taxon>Imparidentia</taxon>
        <taxon>Neoheterodontei</taxon>
        <taxon>Myida</taxon>
        <taxon>Dreissenoidea</taxon>
        <taxon>Dreissenidae</taxon>
        <taxon>Dreissena</taxon>
    </lineage>
</organism>
<dbReference type="PANTHER" id="PTHR31389:SF4">
    <property type="entry name" value="LD39211P"/>
    <property type="match status" value="1"/>
</dbReference>
<dbReference type="PANTHER" id="PTHR31389">
    <property type="entry name" value="LD39211P"/>
    <property type="match status" value="1"/>
</dbReference>